<feature type="region of interest" description="Disordered" evidence="1">
    <location>
        <begin position="164"/>
        <end position="249"/>
    </location>
</feature>
<dbReference type="EMBL" id="MNAD01000676">
    <property type="protein sequence ID" value="OJT11196.1"/>
    <property type="molecule type" value="Genomic_DNA"/>
</dbReference>
<evidence type="ECO:0000313" key="2">
    <source>
        <dbReference type="EMBL" id="OJT11196.1"/>
    </source>
</evidence>
<evidence type="ECO:0000256" key="1">
    <source>
        <dbReference type="SAM" id="MobiDB-lite"/>
    </source>
</evidence>
<feature type="region of interest" description="Disordered" evidence="1">
    <location>
        <begin position="1"/>
        <end position="20"/>
    </location>
</feature>
<feature type="compositionally biased region" description="Pro residues" evidence="1">
    <location>
        <begin position="290"/>
        <end position="321"/>
    </location>
</feature>
<evidence type="ECO:0000313" key="3">
    <source>
        <dbReference type="Proteomes" id="UP000184267"/>
    </source>
</evidence>
<comment type="caution">
    <text evidence="2">The sequence shown here is derived from an EMBL/GenBank/DDBJ whole genome shotgun (WGS) entry which is preliminary data.</text>
</comment>
<feature type="non-terminal residue" evidence="2">
    <location>
        <position position="1"/>
    </location>
</feature>
<feature type="compositionally biased region" description="Pro residues" evidence="1">
    <location>
        <begin position="164"/>
        <end position="222"/>
    </location>
</feature>
<name>A0A1M2VUI1_TRAPU</name>
<keyword evidence="3" id="KW-1185">Reference proteome</keyword>
<organism evidence="2 3">
    <name type="scientific">Trametes pubescens</name>
    <name type="common">White-rot fungus</name>
    <dbReference type="NCBI Taxonomy" id="154538"/>
    <lineage>
        <taxon>Eukaryota</taxon>
        <taxon>Fungi</taxon>
        <taxon>Dikarya</taxon>
        <taxon>Basidiomycota</taxon>
        <taxon>Agaricomycotina</taxon>
        <taxon>Agaricomycetes</taxon>
        <taxon>Polyporales</taxon>
        <taxon>Polyporaceae</taxon>
        <taxon>Trametes</taxon>
    </lineage>
</organism>
<accession>A0A1M2VUI1</accession>
<feature type="region of interest" description="Disordered" evidence="1">
    <location>
        <begin position="283"/>
        <end position="338"/>
    </location>
</feature>
<protein>
    <submittedName>
        <fullName evidence="2">Uncharacterized protein</fullName>
    </submittedName>
</protein>
<dbReference type="OrthoDB" id="2755519at2759"/>
<dbReference type="PRINTS" id="PR01217">
    <property type="entry name" value="PRICHEXTENSN"/>
</dbReference>
<dbReference type="OMA" id="QDFAFIT"/>
<dbReference type="AlphaFoldDB" id="A0A1M2VUI1"/>
<reference evidence="2 3" key="1">
    <citation type="submission" date="2016-10" db="EMBL/GenBank/DDBJ databases">
        <title>Genome sequence of the basidiomycete white-rot fungus Trametes pubescens.</title>
        <authorList>
            <person name="Makela M.R."/>
            <person name="Granchi Z."/>
            <person name="Peng M."/>
            <person name="De Vries R.P."/>
            <person name="Grigoriev I."/>
            <person name="Riley R."/>
            <person name="Hilden K."/>
        </authorList>
    </citation>
    <scope>NUCLEOTIDE SEQUENCE [LARGE SCALE GENOMIC DNA]</scope>
    <source>
        <strain evidence="2 3">FBCC735</strain>
    </source>
</reference>
<gene>
    <name evidence="2" type="ORF">TRAPUB_12303</name>
</gene>
<dbReference type="Proteomes" id="UP000184267">
    <property type="component" value="Unassembled WGS sequence"/>
</dbReference>
<proteinExistence type="predicted"/>
<feature type="compositionally biased region" description="Basic residues" evidence="1">
    <location>
        <begin position="228"/>
        <end position="248"/>
    </location>
</feature>
<sequence length="397" mass="42745">NYLPLTPPQASEHKPAPPTSHAPFASRSGFLYNISTIFVRLAALYCISKVWAIVSVPFFSCVAAVFDMQRPSWSLDSSPLPVESLGVVRHPSMCAPRCFSFDEATRRWDLVPVALVVKRRAQVASRPVLLILPPPPPLSLPPTPPLPPLTPPLLPPIPTLPPTTPLLPLPTPLLLPPTPLSPPTPALPPPTPSLSPPTPALLPPPSLPLPPPPPPLPPPEPLPELANKKKTHRGNRGGKRQQRRKLKRANAAEALAQPQLVADIPQDFAFITNGRGQVVIAHHPDAAPTHSPPPNAAPAPPPPPPRQTLPHPPLAPRPPTAPTKTIIGRTYSHCDTPPDIPAVTTFRRRSSPPQTLAIVTVRVLPTGKLNQRARRALTTQQTLGIFLIASSLRRRPP</sequence>